<dbReference type="RefSeq" id="WP_069688778.1">
    <property type="nucleotide sequence ID" value="NZ_CP017147.1"/>
</dbReference>
<reference evidence="2 3" key="1">
    <citation type="journal article" date="2015" name="Antonie Van Leeuwenhoek">
        <title>Bosea vaviloviae sp. nov., a new species of slow-growing rhizobia isolated from nodules of the relict species Vavilovia formosa (Stev.) Fed.</title>
        <authorList>
            <person name="Safronova V.I."/>
            <person name="Kuznetsova I.G."/>
            <person name="Sazanova A.L."/>
            <person name="Kimeklis A.K."/>
            <person name="Belimov A.A."/>
            <person name="Andronov E.E."/>
            <person name="Pinaev A.G."/>
            <person name="Chizhevskaya E.P."/>
            <person name="Pukhaev A.R."/>
            <person name="Popov K.P."/>
            <person name="Willems A."/>
            <person name="Tikhonovich I.A."/>
        </authorList>
    </citation>
    <scope>NUCLEOTIDE SEQUENCE [LARGE SCALE GENOMIC DNA]</scope>
    <source>
        <strain evidence="2 3">Vaf18</strain>
    </source>
</reference>
<dbReference type="EMBL" id="CP017147">
    <property type="protein sequence ID" value="AOO79555.1"/>
    <property type="molecule type" value="Genomic_DNA"/>
</dbReference>
<dbReference type="NCBIfam" id="TIGR01764">
    <property type="entry name" value="excise"/>
    <property type="match status" value="1"/>
</dbReference>
<gene>
    <name evidence="2" type="ORF">BHK69_02805</name>
</gene>
<dbReference type="KEGG" id="bvv:BHK69_02805"/>
<evidence type="ECO:0000259" key="1">
    <source>
        <dbReference type="Pfam" id="PF12728"/>
    </source>
</evidence>
<evidence type="ECO:0000313" key="3">
    <source>
        <dbReference type="Proteomes" id="UP000094969"/>
    </source>
</evidence>
<sequence>MSEPLAYRVKDAARLLGMGKSKLFELIADGRLPVRKIGGATVIMRADLIAFLERAPRTHGRG</sequence>
<dbReference type="Pfam" id="PF12728">
    <property type="entry name" value="HTH_17"/>
    <property type="match status" value="1"/>
</dbReference>
<dbReference type="STRING" id="1526658.BHK69_02805"/>
<dbReference type="AlphaFoldDB" id="A0A1D7TWP9"/>
<protein>
    <recommendedName>
        <fullName evidence="1">Helix-turn-helix domain-containing protein</fullName>
    </recommendedName>
</protein>
<name>A0A1D7TWP9_9HYPH</name>
<dbReference type="OrthoDB" id="8021115at2"/>
<organism evidence="2 3">
    <name type="scientific">Bosea vaviloviae</name>
    <dbReference type="NCBI Taxonomy" id="1526658"/>
    <lineage>
        <taxon>Bacteria</taxon>
        <taxon>Pseudomonadati</taxon>
        <taxon>Pseudomonadota</taxon>
        <taxon>Alphaproteobacteria</taxon>
        <taxon>Hyphomicrobiales</taxon>
        <taxon>Boseaceae</taxon>
        <taxon>Bosea</taxon>
    </lineage>
</organism>
<dbReference type="Proteomes" id="UP000094969">
    <property type="component" value="Chromosome"/>
</dbReference>
<keyword evidence="3" id="KW-1185">Reference proteome</keyword>
<accession>A0A1D7TWP9</accession>
<evidence type="ECO:0000313" key="2">
    <source>
        <dbReference type="EMBL" id="AOO79555.1"/>
    </source>
</evidence>
<dbReference type="GO" id="GO:0003677">
    <property type="term" value="F:DNA binding"/>
    <property type="evidence" value="ECO:0007669"/>
    <property type="project" value="InterPro"/>
</dbReference>
<feature type="domain" description="Helix-turn-helix" evidence="1">
    <location>
        <begin position="7"/>
        <end position="54"/>
    </location>
</feature>
<dbReference type="InterPro" id="IPR041657">
    <property type="entry name" value="HTH_17"/>
</dbReference>
<dbReference type="InterPro" id="IPR010093">
    <property type="entry name" value="SinI_DNA-bd"/>
</dbReference>
<proteinExistence type="predicted"/>